<comment type="caution">
    <text evidence="8">The sequence shown here is derived from an EMBL/GenBank/DDBJ whole genome shotgun (WGS) entry which is preliminary data.</text>
</comment>
<organism evidence="8 9">
    <name type="scientific">Tychaedon coryphoeus</name>
    <name type="common">Karoo scrub-robin</name>
    <name type="synonym">Erythropygia coryphaeus</name>
    <dbReference type="NCBI Taxonomy" id="614051"/>
    <lineage>
        <taxon>Eukaryota</taxon>
        <taxon>Metazoa</taxon>
        <taxon>Chordata</taxon>
        <taxon>Craniata</taxon>
        <taxon>Vertebrata</taxon>
        <taxon>Euteleostomi</taxon>
        <taxon>Archelosauria</taxon>
        <taxon>Archosauria</taxon>
        <taxon>Dinosauria</taxon>
        <taxon>Saurischia</taxon>
        <taxon>Theropoda</taxon>
        <taxon>Coelurosauria</taxon>
        <taxon>Aves</taxon>
        <taxon>Neognathae</taxon>
        <taxon>Neoaves</taxon>
        <taxon>Telluraves</taxon>
        <taxon>Australaves</taxon>
        <taxon>Passeriformes</taxon>
        <taxon>Muscicapidae</taxon>
        <taxon>Cercotrichas</taxon>
    </lineage>
</organism>
<dbReference type="PANTHER" id="PTHR45629:SF7">
    <property type="entry name" value="DNA EXCISION REPAIR PROTEIN ERCC-6-RELATED"/>
    <property type="match status" value="1"/>
</dbReference>
<dbReference type="InterPro" id="IPR029256">
    <property type="entry name" value="Heliccase-ass-bd"/>
</dbReference>
<dbReference type="InterPro" id="IPR049730">
    <property type="entry name" value="SNF2/RAD54-like_C"/>
</dbReference>
<name>A0A851R6U3_TYCCO</name>
<keyword evidence="3" id="KW-0547">Nucleotide-binding</keyword>
<dbReference type="CDD" id="cd18005">
    <property type="entry name" value="DEXHc_ERCC6L2"/>
    <property type="match status" value="1"/>
</dbReference>
<feature type="compositionally biased region" description="Basic residues" evidence="5">
    <location>
        <begin position="808"/>
        <end position="820"/>
    </location>
</feature>
<dbReference type="InterPro" id="IPR000330">
    <property type="entry name" value="SNF2_N"/>
</dbReference>
<reference evidence="8" key="1">
    <citation type="submission" date="2019-09" db="EMBL/GenBank/DDBJ databases">
        <title>Bird 10,000 Genomes (B10K) Project - Family phase.</title>
        <authorList>
            <person name="Zhang G."/>
        </authorList>
    </citation>
    <scope>NUCLEOTIDE SEQUENCE</scope>
    <source>
        <strain evidence="8">OUT-0024</strain>
        <tissue evidence="8">Muscle</tissue>
    </source>
</reference>
<dbReference type="Pfam" id="PF00271">
    <property type="entry name" value="Helicase_C"/>
    <property type="match status" value="1"/>
</dbReference>
<feature type="region of interest" description="Disordered" evidence="5">
    <location>
        <begin position="785"/>
        <end position="840"/>
    </location>
</feature>
<dbReference type="PANTHER" id="PTHR45629">
    <property type="entry name" value="SNF2/RAD54 FAMILY MEMBER"/>
    <property type="match status" value="1"/>
</dbReference>
<dbReference type="PROSITE" id="PS51194">
    <property type="entry name" value="HELICASE_CTER"/>
    <property type="match status" value="1"/>
</dbReference>
<feature type="domain" description="Helicase ATP-binding" evidence="6">
    <location>
        <begin position="122"/>
        <end position="307"/>
    </location>
</feature>
<keyword evidence="3" id="KW-0347">Helicase</keyword>
<feature type="non-terminal residue" evidence="8">
    <location>
        <position position="1"/>
    </location>
</feature>
<dbReference type="InterPro" id="IPR050496">
    <property type="entry name" value="SNF2_RAD54_helicase_repair"/>
</dbReference>
<dbReference type="AlphaFoldDB" id="A0A851R6U3"/>
<evidence type="ECO:0000256" key="2">
    <source>
        <dbReference type="ARBA" id="ARBA00022801"/>
    </source>
</evidence>
<protein>
    <submittedName>
        <fullName evidence="8">ER6L2 protein</fullName>
    </submittedName>
</protein>
<dbReference type="FunFam" id="3.40.50.10810:FF:000019">
    <property type="entry name" value="DNA excision repair protein ERCC-6-like 2 isoform X1"/>
    <property type="match status" value="1"/>
</dbReference>
<feature type="compositionally biased region" description="Polar residues" evidence="5">
    <location>
        <begin position="823"/>
        <end position="836"/>
    </location>
</feature>
<dbReference type="PROSITE" id="PS00690">
    <property type="entry name" value="DEAH_ATP_HELICASE"/>
    <property type="match status" value="1"/>
</dbReference>
<dbReference type="InterPro" id="IPR001650">
    <property type="entry name" value="Helicase_C-like"/>
</dbReference>
<evidence type="ECO:0000313" key="9">
    <source>
        <dbReference type="Proteomes" id="UP000631545"/>
    </source>
</evidence>
<dbReference type="InterPro" id="IPR014001">
    <property type="entry name" value="Helicase_ATP-bd"/>
</dbReference>
<dbReference type="SMART" id="SM00487">
    <property type="entry name" value="DEXDc"/>
    <property type="match status" value="1"/>
</dbReference>
<gene>
    <name evidence="8" type="primary">Ercc6l2</name>
    <name evidence="8" type="ORF">CERCOR_R08614</name>
</gene>
<dbReference type="Pfam" id="PF00176">
    <property type="entry name" value="SNF2-rel_dom"/>
    <property type="match status" value="1"/>
</dbReference>
<evidence type="ECO:0000256" key="4">
    <source>
        <dbReference type="ARBA" id="ARBA00023242"/>
    </source>
</evidence>
<accession>A0A851R6U3</accession>
<dbReference type="InterPro" id="IPR002464">
    <property type="entry name" value="DNA/RNA_helicase_DEAH_CS"/>
</dbReference>
<keyword evidence="4" id="KW-0539">Nucleus</keyword>
<evidence type="ECO:0000256" key="5">
    <source>
        <dbReference type="SAM" id="MobiDB-lite"/>
    </source>
</evidence>
<evidence type="ECO:0000259" key="7">
    <source>
        <dbReference type="PROSITE" id="PS51194"/>
    </source>
</evidence>
<dbReference type="PROSITE" id="PS51192">
    <property type="entry name" value="HELICASE_ATP_BIND_1"/>
    <property type="match status" value="1"/>
</dbReference>
<keyword evidence="2" id="KW-0378">Hydrolase</keyword>
<evidence type="ECO:0000256" key="1">
    <source>
        <dbReference type="ARBA" id="ARBA00004123"/>
    </source>
</evidence>
<evidence type="ECO:0000259" key="6">
    <source>
        <dbReference type="PROSITE" id="PS51192"/>
    </source>
</evidence>
<evidence type="ECO:0000256" key="3">
    <source>
        <dbReference type="ARBA" id="ARBA00022806"/>
    </source>
</evidence>
<dbReference type="InterPro" id="IPR058052">
    <property type="entry name" value="DEXHc_ERCC6L2"/>
</dbReference>
<comment type="subcellular location">
    <subcellularLocation>
        <location evidence="1">Nucleus</location>
    </subcellularLocation>
</comment>
<dbReference type="EMBL" id="WBND01000844">
    <property type="protein sequence ID" value="NXC89082.1"/>
    <property type="molecule type" value="Genomic_DNA"/>
</dbReference>
<dbReference type="CDD" id="cd18793">
    <property type="entry name" value="SF2_C_SNF"/>
    <property type="match status" value="1"/>
</dbReference>
<dbReference type="Gene3D" id="3.40.50.10810">
    <property type="entry name" value="Tandem AAA-ATPase domain"/>
    <property type="match status" value="1"/>
</dbReference>
<proteinExistence type="predicted"/>
<dbReference type="SMART" id="SM00490">
    <property type="entry name" value="HELICc"/>
    <property type="match status" value="1"/>
</dbReference>
<dbReference type="InterPro" id="IPR027417">
    <property type="entry name" value="P-loop_NTPase"/>
</dbReference>
<dbReference type="GO" id="GO:0005524">
    <property type="term" value="F:ATP binding"/>
    <property type="evidence" value="ECO:0007669"/>
    <property type="project" value="InterPro"/>
</dbReference>
<evidence type="ECO:0000313" key="8">
    <source>
        <dbReference type="EMBL" id="NXC89082.1"/>
    </source>
</evidence>
<dbReference type="Proteomes" id="UP000631545">
    <property type="component" value="Unassembled WGS sequence"/>
</dbReference>
<dbReference type="Pfam" id="PF14773">
    <property type="entry name" value="VIGSSK"/>
    <property type="match status" value="1"/>
</dbReference>
<dbReference type="CDD" id="cd20400">
    <property type="entry name" value="Tudor_ERCC6L2"/>
    <property type="match status" value="1"/>
</dbReference>
<feature type="compositionally biased region" description="Polar residues" evidence="5">
    <location>
        <begin position="794"/>
        <end position="807"/>
    </location>
</feature>
<dbReference type="InterPro" id="IPR038718">
    <property type="entry name" value="SNF2-like_sf"/>
</dbReference>
<sequence length="955" mass="109399">FIDCWCIGEKCLAPYFENGKLHEGTITSLEKDKNGKSFAVVSFLESEERKILVTKLCKVKDSREPWKSLIFDEGDLEKPYFPEQNLPSPVVAFKLSDNGDSIPYTINRYLRDYQREGAQFLYRHYANKKGCILGDDMGLGKTIQVISFLAAVLHKKGTHEDIENNMPEFLLRTMKKGSDCNPKKTFLIVAPLSVLYNWKDELDTWGYFKVCVLHGSKKGDDMSRIKQGKCEVALTTYEILRLYLDEFNSIEWSAVIVDEAHRIKNPKAQITQTMKSLKCSVRIGLTGTILQNNMKELWCVMDWAVPGLLGSRVHFKKKFSDPVEHGQRHTATKRELATGRKAMVKLARKMSGWFLRRTKALISDQLPKKEDRMVFCSLTEFQKAVYQAVLETDDVTLVLRAGEPCSCNSGRKRKNCCYKVNAHGETIKSLRFSYLMILQKVANHAALLQTDNTSKLQEAHIKRVCSQVFSSFPDFVQLSKDAAFETISDPKYSGKMKVLQQLLNHFRKNKDKILLFSFSTKLLDVLEQYCMASGLDYRRLDGNTKSEDRIRIVREFNSIQEINICLVSTMAGGLGLNFVGANVVILFDPTWNPANDLQAIDRAYRIGQHRAVKVFRLISLGTVEEIMYLRQVYKQQLHCAVIGTENARRYFEAVQGSKEHQGELFGIHNLFKLRSHGSCLTKDILEREGQVEAGVMTATTWLKEENRSCSSEKVRYLCGLIQAQLKREETYFWDDFSDDDVLESSVKKCDRRKPYNENNFVVTKGQLSLMQCGFSKLLQREIETTKEGDDNYNSHRSSSVNQSIRKNVNSKHAKKPHRKGKQSDSQNIDEFSSSEDNFPVEKIHARKQSYRSKQQRGQFQFGSKMPCPIQDTSVAQMKSSNYAMHRTYASKTVFEHQEKTMESMDKYLGNCGVQEVAYIHSNQNVVGSSKAENHLSRWAVRDVFELKQFSQLPAN</sequence>
<dbReference type="Gene3D" id="3.40.50.300">
    <property type="entry name" value="P-loop containing nucleotide triphosphate hydrolases"/>
    <property type="match status" value="1"/>
</dbReference>
<dbReference type="GO" id="GO:0005634">
    <property type="term" value="C:nucleus"/>
    <property type="evidence" value="ECO:0007669"/>
    <property type="project" value="UniProtKB-SubCell"/>
</dbReference>
<feature type="non-terminal residue" evidence="8">
    <location>
        <position position="955"/>
    </location>
</feature>
<dbReference type="GO" id="GO:0016787">
    <property type="term" value="F:hydrolase activity"/>
    <property type="evidence" value="ECO:0007669"/>
    <property type="project" value="UniProtKB-KW"/>
</dbReference>
<feature type="domain" description="Helicase C-terminal" evidence="7">
    <location>
        <begin position="498"/>
        <end position="655"/>
    </location>
</feature>
<dbReference type="GO" id="GO:0004386">
    <property type="term" value="F:helicase activity"/>
    <property type="evidence" value="ECO:0007669"/>
    <property type="project" value="UniProtKB-KW"/>
</dbReference>
<dbReference type="SUPFAM" id="SSF52540">
    <property type="entry name" value="P-loop containing nucleoside triphosphate hydrolases"/>
    <property type="match status" value="2"/>
</dbReference>
<keyword evidence="3" id="KW-0067">ATP-binding</keyword>
<keyword evidence="9" id="KW-1185">Reference proteome</keyword>